<gene>
    <name evidence="2" type="ORF">MSEDJ_15740</name>
</gene>
<accession>A0A7I7QM78</accession>
<reference evidence="2 3" key="1">
    <citation type="journal article" date="2019" name="Emerg. Microbes Infect.">
        <title>Comprehensive subspecies identification of 175 nontuberculous mycobacteria species based on 7547 genomic profiles.</title>
        <authorList>
            <person name="Matsumoto Y."/>
            <person name="Kinjo T."/>
            <person name="Motooka D."/>
            <person name="Nabeya D."/>
            <person name="Jung N."/>
            <person name="Uechi K."/>
            <person name="Horii T."/>
            <person name="Iida T."/>
            <person name="Fujita J."/>
            <person name="Nakamura S."/>
        </authorList>
    </citation>
    <scope>NUCLEOTIDE SEQUENCE [LARGE SCALE GENOMIC DNA]</scope>
    <source>
        <strain evidence="2 3">JCM 17899</strain>
    </source>
</reference>
<evidence type="ECO:0000313" key="3">
    <source>
        <dbReference type="Proteomes" id="UP000467193"/>
    </source>
</evidence>
<dbReference type="KEGG" id="msei:MSEDJ_15740"/>
<keyword evidence="3" id="KW-1185">Reference proteome</keyword>
<dbReference type="Proteomes" id="UP000467193">
    <property type="component" value="Chromosome"/>
</dbReference>
<dbReference type="AlphaFoldDB" id="A0A7I7QM78"/>
<evidence type="ECO:0000313" key="2">
    <source>
        <dbReference type="EMBL" id="BBY27478.1"/>
    </source>
</evidence>
<feature type="region of interest" description="Disordered" evidence="1">
    <location>
        <begin position="13"/>
        <end position="50"/>
    </location>
</feature>
<name>A0A7I7QM78_9MYCO</name>
<protein>
    <submittedName>
        <fullName evidence="2">Uncharacterized protein</fullName>
    </submittedName>
</protein>
<organism evidence="2 3">
    <name type="scientific">Mycolicibacterium sediminis</name>
    <dbReference type="NCBI Taxonomy" id="1286180"/>
    <lineage>
        <taxon>Bacteria</taxon>
        <taxon>Bacillati</taxon>
        <taxon>Actinomycetota</taxon>
        <taxon>Actinomycetes</taxon>
        <taxon>Mycobacteriales</taxon>
        <taxon>Mycobacteriaceae</taxon>
        <taxon>Mycolicibacterium</taxon>
    </lineage>
</organism>
<proteinExistence type="predicted"/>
<sequence length="102" mass="10532">MDIKCLARVVLEGSGRGHTPPASAPSTAPIVPPRRGAVRSPGGPIGNHRGVRLRQRGLPARARCQTINGVSPTDGKAFVEAPVTGAADLDTASIAAEIYTRI</sequence>
<evidence type="ECO:0000256" key="1">
    <source>
        <dbReference type="SAM" id="MobiDB-lite"/>
    </source>
</evidence>
<feature type="compositionally biased region" description="Low complexity" evidence="1">
    <location>
        <begin position="19"/>
        <end position="29"/>
    </location>
</feature>
<dbReference type="EMBL" id="AP022588">
    <property type="protein sequence ID" value="BBY27478.1"/>
    <property type="molecule type" value="Genomic_DNA"/>
</dbReference>